<comment type="similarity">
    <text evidence="2 8">Belongs to the glycosyltransferase 92 family.</text>
</comment>
<keyword evidence="3 8" id="KW-0328">Glycosyltransferase</keyword>
<evidence type="ECO:0000256" key="2">
    <source>
        <dbReference type="ARBA" id="ARBA00007647"/>
    </source>
</evidence>
<evidence type="ECO:0000256" key="7">
    <source>
        <dbReference type="ARBA" id="ARBA00023136"/>
    </source>
</evidence>
<accession>A0A9N9TU05</accession>
<dbReference type="InterPro" id="IPR008166">
    <property type="entry name" value="Glyco_transf_92"/>
</dbReference>
<dbReference type="EMBL" id="OU900098">
    <property type="protein sequence ID" value="CAG9861823.1"/>
    <property type="molecule type" value="Genomic_DNA"/>
</dbReference>
<comment type="subcellular location">
    <subcellularLocation>
        <location evidence="1">Membrane</location>
        <topology evidence="1">Single-pass membrane protein</topology>
    </subcellularLocation>
</comment>
<dbReference type="GO" id="GO:0005737">
    <property type="term" value="C:cytoplasm"/>
    <property type="evidence" value="ECO:0007669"/>
    <property type="project" value="TreeGrafter"/>
</dbReference>
<evidence type="ECO:0000256" key="6">
    <source>
        <dbReference type="ARBA" id="ARBA00022989"/>
    </source>
</evidence>
<dbReference type="Proteomes" id="UP001153712">
    <property type="component" value="Chromosome 5"/>
</dbReference>
<dbReference type="OrthoDB" id="6433308at2759"/>
<evidence type="ECO:0000313" key="10">
    <source>
        <dbReference type="Proteomes" id="UP001153712"/>
    </source>
</evidence>
<dbReference type="Pfam" id="PF01697">
    <property type="entry name" value="Glyco_transf_92"/>
    <property type="match status" value="1"/>
</dbReference>
<dbReference type="PANTHER" id="PTHR21461">
    <property type="entry name" value="GLYCOSYLTRANSFERASE FAMILY 92 PROTEIN"/>
    <property type="match status" value="1"/>
</dbReference>
<sequence>MKKYHQLILLIISAISLGLFLIYRHEYNRLHYVLEVFNFFGQPCNFSDLQTIDFTLRQHDWGPPPVWQETENAYIYSAFLIEKSKAKAIVLPKDGQKLPKNCYLWLEDRKKPLTGKFSFSKMVDGANSLVPYFYYCTATNVETAPFAVSFNSITKHDGNVKKIPLNDISAPKPTVDINITVCVPPLLFSKRKFVEFFSFHRLIGVESFIFYDKDIPRRLVKLMENLSKRLDVRLAFLPWNFPKTETAAVRTIVENDCLLRTLRQSKFTAVLELNEYIVPVSSFTVNDLLRDSKASLPVRKFCSGNGDLGKPVALQSYNVINDARFNSVRYIYKNDNPDGYWDNEAAAPDGSRASVHKYIKCDANTKTTKDYNMMKFSTDFTRSTLVQLLVHNQL</sequence>
<evidence type="ECO:0000256" key="8">
    <source>
        <dbReference type="RuleBase" id="RU366017"/>
    </source>
</evidence>
<evidence type="ECO:0000313" key="9">
    <source>
        <dbReference type="EMBL" id="CAG9861823.1"/>
    </source>
</evidence>
<name>A0A9N9TU05_PHYSR</name>
<dbReference type="AlphaFoldDB" id="A0A9N9TU05"/>
<evidence type="ECO:0000256" key="5">
    <source>
        <dbReference type="ARBA" id="ARBA00022692"/>
    </source>
</evidence>
<keyword evidence="5 8" id="KW-0812">Transmembrane</keyword>
<dbReference type="EC" id="2.4.1.-" evidence="8"/>
<protein>
    <recommendedName>
        <fullName evidence="8">Glycosyltransferase family 92 protein</fullName>
        <ecNumber evidence="8">2.4.1.-</ecNumber>
    </recommendedName>
</protein>
<keyword evidence="6 8" id="KW-1133">Transmembrane helix</keyword>
<organism evidence="9 10">
    <name type="scientific">Phyllotreta striolata</name>
    <name type="common">Striped flea beetle</name>
    <name type="synonym">Crioceris striolata</name>
    <dbReference type="NCBI Taxonomy" id="444603"/>
    <lineage>
        <taxon>Eukaryota</taxon>
        <taxon>Metazoa</taxon>
        <taxon>Ecdysozoa</taxon>
        <taxon>Arthropoda</taxon>
        <taxon>Hexapoda</taxon>
        <taxon>Insecta</taxon>
        <taxon>Pterygota</taxon>
        <taxon>Neoptera</taxon>
        <taxon>Endopterygota</taxon>
        <taxon>Coleoptera</taxon>
        <taxon>Polyphaga</taxon>
        <taxon>Cucujiformia</taxon>
        <taxon>Chrysomeloidea</taxon>
        <taxon>Chrysomelidae</taxon>
        <taxon>Galerucinae</taxon>
        <taxon>Alticini</taxon>
        <taxon>Phyllotreta</taxon>
    </lineage>
</organism>
<proteinExistence type="inferred from homology"/>
<keyword evidence="7 8" id="KW-0472">Membrane</keyword>
<gene>
    <name evidence="9" type="ORF">PHYEVI_LOCUS8149</name>
</gene>
<keyword evidence="4 8" id="KW-0808">Transferase</keyword>
<reference evidence="9" key="1">
    <citation type="submission" date="2022-01" db="EMBL/GenBank/DDBJ databases">
        <authorList>
            <person name="King R."/>
        </authorList>
    </citation>
    <scope>NUCLEOTIDE SEQUENCE</scope>
</reference>
<dbReference type="GO" id="GO:0016020">
    <property type="term" value="C:membrane"/>
    <property type="evidence" value="ECO:0007669"/>
    <property type="project" value="UniProtKB-SubCell"/>
</dbReference>
<keyword evidence="10" id="KW-1185">Reference proteome</keyword>
<feature type="transmembrane region" description="Helical" evidence="8">
    <location>
        <begin position="7"/>
        <end position="23"/>
    </location>
</feature>
<evidence type="ECO:0000256" key="3">
    <source>
        <dbReference type="ARBA" id="ARBA00022676"/>
    </source>
</evidence>
<evidence type="ECO:0000256" key="1">
    <source>
        <dbReference type="ARBA" id="ARBA00004167"/>
    </source>
</evidence>
<dbReference type="GO" id="GO:0016757">
    <property type="term" value="F:glycosyltransferase activity"/>
    <property type="evidence" value="ECO:0007669"/>
    <property type="project" value="UniProtKB-UniRule"/>
</dbReference>
<evidence type="ECO:0000256" key="4">
    <source>
        <dbReference type="ARBA" id="ARBA00022679"/>
    </source>
</evidence>
<dbReference type="PANTHER" id="PTHR21461:SF87">
    <property type="entry name" value="GH12965P"/>
    <property type="match status" value="1"/>
</dbReference>